<dbReference type="RefSeq" id="WP_372389632.1">
    <property type="nucleotide sequence ID" value="NZ_JBGNYA010000001.1"/>
</dbReference>
<gene>
    <name evidence="2" type="ORF">OS889_10290</name>
</gene>
<evidence type="ECO:0000256" key="1">
    <source>
        <dbReference type="SAM" id="Phobius"/>
    </source>
</evidence>
<keyword evidence="1" id="KW-1133">Transmembrane helix</keyword>
<feature type="transmembrane region" description="Helical" evidence="1">
    <location>
        <begin position="38"/>
        <end position="58"/>
    </location>
</feature>
<sequence length="91" mass="9260">MSSVPESFDPSIERDALRRPIDLAAVAADVGRRGVAAVGFWIAVLLPAAYLPLLAGGLTGSEGALFAGLLAANALALVAGHGHRQPSADRD</sequence>
<keyword evidence="1" id="KW-0472">Membrane</keyword>
<evidence type="ECO:0000313" key="3">
    <source>
        <dbReference type="Proteomes" id="UP001570511"/>
    </source>
</evidence>
<keyword evidence="3" id="KW-1185">Reference proteome</keyword>
<organism evidence="2 3">
    <name type="scientific">Halobellus rubicundus</name>
    <dbReference type="NCBI Taxonomy" id="2996466"/>
    <lineage>
        <taxon>Archaea</taxon>
        <taxon>Methanobacteriati</taxon>
        <taxon>Methanobacteriota</taxon>
        <taxon>Stenosarchaea group</taxon>
        <taxon>Halobacteria</taxon>
        <taxon>Halobacteriales</taxon>
        <taxon>Haloferacaceae</taxon>
        <taxon>Halobellus</taxon>
    </lineage>
</organism>
<protein>
    <submittedName>
        <fullName evidence="2">Uncharacterized protein</fullName>
    </submittedName>
</protein>
<accession>A0ABD5MBU1</accession>
<keyword evidence="1" id="KW-0812">Transmembrane</keyword>
<name>A0ABD5MBU1_9EURY</name>
<evidence type="ECO:0000313" key="2">
    <source>
        <dbReference type="EMBL" id="MFA1611387.1"/>
    </source>
</evidence>
<reference evidence="2 3" key="1">
    <citation type="submission" date="2024-08" db="EMBL/GenBank/DDBJ databases">
        <title>Halobellus sp. MBLA0158 whole genome sequence.</title>
        <authorList>
            <person name="Hwang C.Y."/>
            <person name="Cho E.-S."/>
            <person name="Seo M.-J."/>
        </authorList>
    </citation>
    <scope>NUCLEOTIDE SEQUENCE [LARGE SCALE GENOMIC DNA]</scope>
    <source>
        <strain evidence="2 3">MBLA0158</strain>
    </source>
</reference>
<feature type="transmembrane region" description="Helical" evidence="1">
    <location>
        <begin position="64"/>
        <end position="82"/>
    </location>
</feature>
<dbReference type="AlphaFoldDB" id="A0ABD5MBU1"/>
<comment type="caution">
    <text evidence="2">The sequence shown here is derived from an EMBL/GenBank/DDBJ whole genome shotgun (WGS) entry which is preliminary data.</text>
</comment>
<dbReference type="InterPro" id="IPR058341">
    <property type="entry name" value="DUF8028"/>
</dbReference>
<dbReference type="Pfam" id="PF26071">
    <property type="entry name" value="DUF8028"/>
    <property type="match status" value="1"/>
</dbReference>
<proteinExistence type="predicted"/>
<dbReference type="Proteomes" id="UP001570511">
    <property type="component" value="Unassembled WGS sequence"/>
</dbReference>
<dbReference type="EMBL" id="JBGNYA010000001">
    <property type="protein sequence ID" value="MFA1611387.1"/>
    <property type="molecule type" value="Genomic_DNA"/>
</dbReference>